<evidence type="ECO:0000313" key="3">
    <source>
        <dbReference type="Proteomes" id="UP001226867"/>
    </source>
</evidence>
<name>A0ABT9SDG6_9BURK</name>
<feature type="chain" id="PRO_5045605983" description="Type IV pilus biogenesis protein PilP" evidence="1">
    <location>
        <begin position="26"/>
        <end position="154"/>
    </location>
</feature>
<sequence length="154" mass="16395">MFKTSNTIRVLLLVVCAVSGSSLMAQTIGQIAALQRAKQLAELEKGEKEAVEATKSADALMAPIVSLPPTKPKPTAAPGIFLHAIYSKEGMWIAEVSQGQMLSIVFPGMLINGYRASAINQQGVEVSKLCATRNGSPQADRECGKRVIHLGEAF</sequence>
<proteinExistence type="predicted"/>
<comment type="caution">
    <text evidence="2">The sequence shown here is derived from an EMBL/GenBank/DDBJ whole genome shotgun (WGS) entry which is preliminary data.</text>
</comment>
<dbReference type="RefSeq" id="WP_307692151.1">
    <property type="nucleotide sequence ID" value="NZ_JAUSRO010000018.1"/>
</dbReference>
<protein>
    <recommendedName>
        <fullName evidence="4">Type IV pilus biogenesis protein PilP</fullName>
    </recommendedName>
</protein>
<organism evidence="2 3">
    <name type="scientific">Variovorax ginsengisoli</name>
    <dbReference type="NCBI Taxonomy" id="363844"/>
    <lineage>
        <taxon>Bacteria</taxon>
        <taxon>Pseudomonadati</taxon>
        <taxon>Pseudomonadota</taxon>
        <taxon>Betaproteobacteria</taxon>
        <taxon>Burkholderiales</taxon>
        <taxon>Comamonadaceae</taxon>
        <taxon>Variovorax</taxon>
    </lineage>
</organism>
<evidence type="ECO:0008006" key="4">
    <source>
        <dbReference type="Google" id="ProtNLM"/>
    </source>
</evidence>
<feature type="signal peptide" evidence="1">
    <location>
        <begin position="1"/>
        <end position="25"/>
    </location>
</feature>
<keyword evidence="1" id="KW-0732">Signal</keyword>
<keyword evidence="3" id="KW-1185">Reference proteome</keyword>
<evidence type="ECO:0000313" key="2">
    <source>
        <dbReference type="EMBL" id="MDP9902406.1"/>
    </source>
</evidence>
<dbReference type="EMBL" id="JAUSRO010000018">
    <property type="protein sequence ID" value="MDP9902406.1"/>
    <property type="molecule type" value="Genomic_DNA"/>
</dbReference>
<accession>A0ABT9SDG6</accession>
<dbReference type="Proteomes" id="UP001226867">
    <property type="component" value="Unassembled WGS sequence"/>
</dbReference>
<evidence type="ECO:0000256" key="1">
    <source>
        <dbReference type="SAM" id="SignalP"/>
    </source>
</evidence>
<gene>
    <name evidence="2" type="ORF">J2W36_004683</name>
</gene>
<reference evidence="2 3" key="1">
    <citation type="submission" date="2023-07" db="EMBL/GenBank/DDBJ databases">
        <title>Sorghum-associated microbial communities from plants grown in Nebraska, USA.</title>
        <authorList>
            <person name="Schachtman D."/>
        </authorList>
    </citation>
    <scope>NUCLEOTIDE SEQUENCE [LARGE SCALE GENOMIC DNA]</scope>
    <source>
        <strain evidence="2 3">DS1607</strain>
    </source>
</reference>